<dbReference type="Gene3D" id="3.40.50.150">
    <property type="entry name" value="Vaccinia Virus protein VP39"/>
    <property type="match status" value="1"/>
</dbReference>
<sequence length="209" mass="24013">MNSWLKRFCYNRFRGMWAQGKDGYLHDTGWFRSFQERQAVDLSGQPVPWLGYPFVEFLSKRLSPAMQMFEFGCGNGTLYWAGRVGNIVSCEHNRAWFDKISPRLPDNAQVIWAPDGPEYEATILNTGKRYHLVLVDGIRREEAAATALEALTSDGVMILDDSFRSEYRPIFERMQFAGFRKLEISGAAPIHNNYDETTVFYRDGNCLGI</sequence>
<keyword evidence="2" id="KW-1185">Reference proteome</keyword>
<name>A0A2U1B8Z1_9BACT</name>
<dbReference type="AlphaFoldDB" id="A0A2U1B8Z1"/>
<reference evidence="1 2" key="1">
    <citation type="submission" date="2018-04" db="EMBL/GenBank/DDBJ databases">
        <title>Genomic Encyclopedia of Type Strains, Phase IV (KMG-IV): sequencing the most valuable type-strain genomes for metagenomic binning, comparative biology and taxonomic classification.</title>
        <authorList>
            <person name="Goeker M."/>
        </authorList>
    </citation>
    <scope>NUCLEOTIDE SEQUENCE [LARGE SCALE GENOMIC DNA]</scope>
    <source>
        <strain evidence="1 2">DSM 14823</strain>
    </source>
</reference>
<dbReference type="EMBL" id="QEKH01000003">
    <property type="protein sequence ID" value="PVY45139.1"/>
    <property type="molecule type" value="Genomic_DNA"/>
</dbReference>
<organism evidence="1 2">
    <name type="scientific">Victivallis vadensis</name>
    <dbReference type="NCBI Taxonomy" id="172901"/>
    <lineage>
        <taxon>Bacteria</taxon>
        <taxon>Pseudomonadati</taxon>
        <taxon>Lentisphaerota</taxon>
        <taxon>Lentisphaeria</taxon>
        <taxon>Victivallales</taxon>
        <taxon>Victivallaceae</taxon>
        <taxon>Victivallis</taxon>
    </lineage>
</organism>
<dbReference type="SUPFAM" id="SSF53335">
    <property type="entry name" value="S-adenosyl-L-methionine-dependent methyltransferases"/>
    <property type="match status" value="1"/>
</dbReference>
<dbReference type="InterPro" id="IPR029063">
    <property type="entry name" value="SAM-dependent_MTases_sf"/>
</dbReference>
<evidence type="ECO:0000313" key="2">
    <source>
        <dbReference type="Proteomes" id="UP000245959"/>
    </source>
</evidence>
<dbReference type="GeneID" id="78294044"/>
<comment type="caution">
    <text evidence="1">The sequence shown here is derived from an EMBL/GenBank/DDBJ whole genome shotgun (WGS) entry which is preliminary data.</text>
</comment>
<gene>
    <name evidence="1" type="ORF">C8D82_10353</name>
</gene>
<protein>
    <recommendedName>
        <fullName evidence="3">Methyltransferase family protein</fullName>
    </recommendedName>
</protein>
<dbReference type="Proteomes" id="UP000245959">
    <property type="component" value="Unassembled WGS sequence"/>
</dbReference>
<dbReference type="OrthoDB" id="5430802at2"/>
<proteinExistence type="predicted"/>
<evidence type="ECO:0008006" key="3">
    <source>
        <dbReference type="Google" id="ProtNLM"/>
    </source>
</evidence>
<accession>A0A2U1B8Z1</accession>
<evidence type="ECO:0000313" key="1">
    <source>
        <dbReference type="EMBL" id="PVY45139.1"/>
    </source>
</evidence>
<dbReference type="RefSeq" id="WP_116882714.1">
    <property type="nucleotide sequence ID" value="NZ_CABMMC010000125.1"/>
</dbReference>